<dbReference type="InterPro" id="IPR057684">
    <property type="entry name" value="DUF7924"/>
</dbReference>
<dbReference type="GeneID" id="24165186"/>
<evidence type="ECO:0000313" key="2">
    <source>
        <dbReference type="EMBL" id="KJF61281.1"/>
    </source>
</evidence>
<dbReference type="AlphaFoldDB" id="A0A0D8JWH1"/>
<gene>
    <name evidence="2" type="ORF">CIMG_13559</name>
</gene>
<dbReference type="InParanoid" id="A0A0D8JWH1"/>
<dbReference type="Pfam" id="PF25545">
    <property type="entry name" value="DUF7924"/>
    <property type="match status" value="1"/>
</dbReference>
<evidence type="ECO:0000313" key="3">
    <source>
        <dbReference type="Proteomes" id="UP000001261"/>
    </source>
</evidence>
<reference evidence="3" key="1">
    <citation type="journal article" date="2009" name="Genome Res.">
        <title>Comparative genomic analyses of the human fungal pathogens Coccidioides and their relatives.</title>
        <authorList>
            <person name="Sharpton T.J."/>
            <person name="Stajich J.E."/>
            <person name="Rounsley S.D."/>
            <person name="Gardner M.J."/>
            <person name="Wortman J.R."/>
            <person name="Jordar V.S."/>
            <person name="Maiti R."/>
            <person name="Kodira C.D."/>
            <person name="Neafsey D.E."/>
            <person name="Zeng Q."/>
            <person name="Hung C.-Y."/>
            <person name="McMahan C."/>
            <person name="Muszewska A."/>
            <person name="Grynberg M."/>
            <person name="Mandel M.A."/>
            <person name="Kellner E.M."/>
            <person name="Barker B.M."/>
            <person name="Galgiani J.N."/>
            <person name="Orbach M.J."/>
            <person name="Kirkland T.N."/>
            <person name="Cole G.T."/>
            <person name="Henn M.R."/>
            <person name="Birren B.W."/>
            <person name="Taylor J.W."/>
        </authorList>
    </citation>
    <scope>NUCLEOTIDE SEQUENCE [LARGE SCALE GENOMIC DNA]</scope>
    <source>
        <strain evidence="3">RS</strain>
    </source>
</reference>
<dbReference type="KEGG" id="cim:CIMG_13559"/>
<accession>A0A0D8JWH1</accession>
<feature type="domain" description="DUF7924" evidence="1">
    <location>
        <begin position="26"/>
        <end position="79"/>
    </location>
</feature>
<protein>
    <recommendedName>
        <fullName evidence="1">DUF7924 domain-containing protein</fullName>
    </recommendedName>
</protein>
<dbReference type="RefSeq" id="XP_004444762.1">
    <property type="nucleotide sequence ID" value="XM_004444705.1"/>
</dbReference>
<evidence type="ECO:0000259" key="1">
    <source>
        <dbReference type="Pfam" id="PF25545"/>
    </source>
</evidence>
<keyword evidence="3" id="KW-1185">Reference proteome</keyword>
<sequence>MFLRTLSREFMVKSPANSAHGVTGEVMKAVVEHSELVNREIEIRTEILAFSISHDHAAARIYGSHTDLWKRRTTSYRHARFIQSLYGCSSLNPEPVTELEESDKFNVVVLIDYGLKDVRNKLDPIN</sequence>
<proteinExistence type="predicted"/>
<organism evidence="2 3">
    <name type="scientific">Coccidioides immitis (strain RS)</name>
    <name type="common">Valley fever fungus</name>
    <dbReference type="NCBI Taxonomy" id="246410"/>
    <lineage>
        <taxon>Eukaryota</taxon>
        <taxon>Fungi</taxon>
        <taxon>Dikarya</taxon>
        <taxon>Ascomycota</taxon>
        <taxon>Pezizomycotina</taxon>
        <taxon>Eurotiomycetes</taxon>
        <taxon>Eurotiomycetidae</taxon>
        <taxon>Onygenales</taxon>
        <taxon>Onygenaceae</taxon>
        <taxon>Coccidioides</taxon>
    </lineage>
</organism>
<dbReference type="Proteomes" id="UP000001261">
    <property type="component" value="Unassembled WGS sequence"/>
</dbReference>
<reference evidence="3" key="2">
    <citation type="journal article" date="2010" name="Genome Res.">
        <title>Population genomic sequencing of Coccidioides fungi reveals recent hybridization and transposon control.</title>
        <authorList>
            <person name="Neafsey D.E."/>
            <person name="Barker B.M."/>
            <person name="Sharpton T.J."/>
            <person name="Stajich J.E."/>
            <person name="Park D.J."/>
            <person name="Whiston E."/>
            <person name="Hung C.-Y."/>
            <person name="McMahan C."/>
            <person name="White J."/>
            <person name="Sykes S."/>
            <person name="Heiman D."/>
            <person name="Young S."/>
            <person name="Zeng Q."/>
            <person name="Abouelleil A."/>
            <person name="Aftuck L."/>
            <person name="Bessette D."/>
            <person name="Brown A."/>
            <person name="FitzGerald M."/>
            <person name="Lui A."/>
            <person name="Macdonald J.P."/>
            <person name="Priest M."/>
            <person name="Orbach M.J."/>
            <person name="Galgiani J.N."/>
            <person name="Kirkland T.N."/>
            <person name="Cole G.T."/>
            <person name="Birren B.W."/>
            <person name="Henn M.R."/>
            <person name="Taylor J.W."/>
            <person name="Rounsley S.D."/>
        </authorList>
    </citation>
    <scope>GENOME REANNOTATION</scope>
    <source>
        <strain evidence="3">RS</strain>
    </source>
</reference>
<dbReference type="VEuPathDB" id="FungiDB:CIMG_13559"/>
<name>A0A0D8JWH1_COCIM</name>
<dbReference type="EMBL" id="GG704915">
    <property type="protein sequence ID" value="KJF61281.1"/>
    <property type="molecule type" value="Genomic_DNA"/>
</dbReference>